<feature type="chain" id="PRO_5007281168" evidence="1">
    <location>
        <begin position="27"/>
        <end position="229"/>
    </location>
</feature>
<keyword evidence="1" id="KW-0732">Signal</keyword>
<evidence type="ECO:0000256" key="1">
    <source>
        <dbReference type="SAM" id="SignalP"/>
    </source>
</evidence>
<feature type="signal peptide" evidence="1">
    <location>
        <begin position="1"/>
        <end position="26"/>
    </location>
</feature>
<dbReference type="EMBL" id="LK056650">
    <property type="protein sequence ID" value="CDS81913.1"/>
    <property type="molecule type" value="Genomic_DNA"/>
</dbReference>
<evidence type="ECO:0000313" key="2">
    <source>
        <dbReference type="EMBL" id="CDS81913.1"/>
    </source>
</evidence>
<proteinExistence type="predicted"/>
<sequence length="229" mass="25154">MLCKHRLVLFLLIGFNLAVLQSAARGREDPVQGGEAPSSAAARAAVDEAIDAMTALHLVEFEGRTNAGAAAGRARPEQVRADRAAAVRAEENRRQARLRGVLEHLEQSYQLLPQTFAPSLAYSPAQRNFVAAHLQHHATRSVFLQEMTNHDHIYASLINLRDDMGGHGRPHLFLFNINPAQGALTPIGFTEASSVVPEGHLMSFVDRVELVASETWNSLQGRYRNLHIA</sequence>
<name>A0A127Z706_9BASI</name>
<organism evidence="2">
    <name type="scientific">Sporisorium scitamineum</name>
    <dbReference type="NCBI Taxonomy" id="49012"/>
    <lineage>
        <taxon>Eukaryota</taxon>
        <taxon>Fungi</taxon>
        <taxon>Dikarya</taxon>
        <taxon>Basidiomycota</taxon>
        <taxon>Ustilaginomycotina</taxon>
        <taxon>Ustilaginomycetes</taxon>
        <taxon>Ustilaginales</taxon>
        <taxon>Ustilaginaceae</taxon>
        <taxon>Sporisorium</taxon>
    </lineage>
</organism>
<dbReference type="AlphaFoldDB" id="A0A127Z706"/>
<protein>
    <submittedName>
        <fullName evidence="2">Uncharacterized protein</fullName>
    </submittedName>
</protein>
<gene>
    <name evidence="2" type="ORF">SPSC_00095</name>
</gene>
<reference evidence="2" key="1">
    <citation type="submission" date="2014-06" db="EMBL/GenBank/DDBJ databases">
        <authorList>
            <person name="Ju J."/>
            <person name="Zhang J."/>
        </authorList>
    </citation>
    <scope>NUCLEOTIDE SEQUENCE</scope>
    <source>
        <strain evidence="2">SscI8</strain>
    </source>
</reference>
<accession>A0A127Z706</accession>